<accession>A0A1R3L442</accession>
<evidence type="ECO:0000313" key="1">
    <source>
        <dbReference type="EMBL" id="OMP11557.1"/>
    </source>
</evidence>
<name>A0A1R3L442_9ROSI</name>
<evidence type="ECO:0000313" key="2">
    <source>
        <dbReference type="EMBL" id="OMP14115.1"/>
    </source>
</evidence>
<keyword evidence="3" id="KW-1185">Reference proteome</keyword>
<organism evidence="2 3">
    <name type="scientific">Corchorus olitorius</name>
    <dbReference type="NCBI Taxonomy" id="93759"/>
    <lineage>
        <taxon>Eukaryota</taxon>
        <taxon>Viridiplantae</taxon>
        <taxon>Streptophyta</taxon>
        <taxon>Embryophyta</taxon>
        <taxon>Tracheophyta</taxon>
        <taxon>Spermatophyta</taxon>
        <taxon>Magnoliopsida</taxon>
        <taxon>eudicotyledons</taxon>
        <taxon>Gunneridae</taxon>
        <taxon>Pentapetalae</taxon>
        <taxon>rosids</taxon>
        <taxon>malvids</taxon>
        <taxon>Malvales</taxon>
        <taxon>Malvaceae</taxon>
        <taxon>Grewioideae</taxon>
        <taxon>Apeibeae</taxon>
        <taxon>Corchorus</taxon>
    </lineage>
</organism>
<reference evidence="3" key="1">
    <citation type="submission" date="2013-09" db="EMBL/GenBank/DDBJ databases">
        <title>Corchorus olitorius genome sequencing.</title>
        <authorList>
            <person name="Alam M."/>
            <person name="Haque M.S."/>
            <person name="Islam M.S."/>
            <person name="Emdad E.M."/>
            <person name="Islam M.M."/>
            <person name="Ahmed B."/>
            <person name="Halim A."/>
            <person name="Hossen Q.M.M."/>
            <person name="Hossain M.Z."/>
            <person name="Ahmed R."/>
            <person name="Khan M.M."/>
            <person name="Islam R."/>
            <person name="Rashid M.M."/>
            <person name="Khan S.A."/>
            <person name="Rahman M.S."/>
            <person name="Alam M."/>
            <person name="Yahiya A.S."/>
            <person name="Khan M.S."/>
            <person name="Azam M.S."/>
            <person name="Haque T."/>
            <person name="Lashkar M.Z.H."/>
            <person name="Akhand A.I."/>
            <person name="Morshed G."/>
            <person name="Roy S."/>
            <person name="Uddin K.S."/>
            <person name="Rabeya T."/>
            <person name="Hossain A.S."/>
            <person name="Chowdhury A."/>
            <person name="Snigdha A.R."/>
            <person name="Mortoza M.S."/>
            <person name="Matin S.A."/>
            <person name="Hoque S.M.E."/>
            <person name="Islam M.K."/>
            <person name="Roy D.K."/>
            <person name="Haider R."/>
            <person name="Moosa M.M."/>
            <person name="Elias S.M."/>
            <person name="Hasan A.M."/>
            <person name="Jahan S."/>
            <person name="Shafiuddin M."/>
            <person name="Mahmood N."/>
            <person name="Shommy N.S."/>
        </authorList>
    </citation>
    <scope>NUCLEOTIDE SEQUENCE [LARGE SCALE GENOMIC DNA]</scope>
    <source>
        <strain evidence="3">cv. O-4</strain>
    </source>
</reference>
<dbReference type="Proteomes" id="UP000187203">
    <property type="component" value="Unassembled WGS sequence"/>
</dbReference>
<dbReference type="AlphaFoldDB" id="A0A1R3L442"/>
<protein>
    <submittedName>
        <fullName evidence="2">Uncharacterized protein</fullName>
    </submittedName>
</protein>
<dbReference type="EMBL" id="AWUE01001995">
    <property type="protein sequence ID" value="OMP14115.1"/>
    <property type="molecule type" value="Genomic_DNA"/>
</dbReference>
<evidence type="ECO:0000313" key="3">
    <source>
        <dbReference type="Proteomes" id="UP000187203"/>
    </source>
</evidence>
<comment type="caution">
    <text evidence="2">The sequence shown here is derived from an EMBL/GenBank/DDBJ whole genome shotgun (WGS) entry which is preliminary data.</text>
</comment>
<gene>
    <name evidence="2" type="ORF">COLO4_00286</name>
    <name evidence="1" type="ORF">COLO4_03761</name>
</gene>
<dbReference type="EMBL" id="AWUE01010558">
    <property type="protein sequence ID" value="OMP11557.1"/>
    <property type="molecule type" value="Genomic_DNA"/>
</dbReference>
<proteinExistence type="predicted"/>
<reference evidence="2" key="3">
    <citation type="journal article" date="2017" name="Nat. Plants">
        <title>Comparative genomics of two jute species and insight into fibre biogenesis.</title>
        <authorList>
            <person name="Islam M.S."/>
            <person name="Saito J.A."/>
            <person name="Emdad E.M."/>
            <person name="Ahmed B."/>
            <person name="Islam M.M."/>
            <person name="Halim A."/>
            <person name="Hossen Q.M."/>
            <person name="Hossain M.Z."/>
            <person name="Ahmed R."/>
            <person name="Hossain M.S."/>
            <person name="Kabir S.M."/>
            <person name="Khan M.S."/>
            <person name="Khan M.M."/>
            <person name="Hasan R."/>
            <person name="Aktar N."/>
            <person name="Honi U."/>
            <person name="Islam R."/>
            <person name="Rashid M.M."/>
            <person name="Wan X."/>
            <person name="Hou S."/>
            <person name="Haque T."/>
            <person name="Azam M.S."/>
            <person name="Moosa M.M."/>
            <person name="Elias S.M."/>
            <person name="Hasan A.M."/>
            <person name="Mahmood N."/>
            <person name="Shafiuddin M."/>
            <person name="Shahid S."/>
            <person name="Shommu N.S."/>
            <person name="Jahan S."/>
            <person name="Roy S."/>
            <person name="Chowdhury A."/>
            <person name="Akhand A.I."/>
            <person name="Nisho G.M."/>
            <person name="Uddin K.S."/>
            <person name="Rabeya T."/>
            <person name="Hoque S.M."/>
            <person name="Snigdha A.R."/>
            <person name="Mortoza S."/>
            <person name="Matin S.A."/>
            <person name="Islam M.K."/>
            <person name="Lashkar M.Z."/>
            <person name="Zaman M."/>
            <person name="Yuryev A."/>
            <person name="Uddin M.K."/>
            <person name="Rahman M.S."/>
            <person name="Haque M.S."/>
            <person name="Alam M.M."/>
            <person name="Khan H."/>
            <person name="Alam M."/>
        </authorList>
    </citation>
    <scope>NUCLEOTIDE SEQUENCE</scope>
    <source>
        <tissue evidence="2">Whole seedlings</tissue>
    </source>
</reference>
<sequence length="38" mass="4564">MAVTLMANHIFTRMYEKRFESLSHMYLINIPHFHSIAI</sequence>
<reference evidence="2" key="2">
    <citation type="submission" date="2013-09" db="EMBL/GenBank/DDBJ databases">
        <authorList>
            <person name="Alam M."/>
            <person name="Haque M.S."/>
            <person name="Islam M.S."/>
            <person name="Emdad E.M."/>
            <person name="Islam M.M."/>
            <person name="Ahmed B."/>
            <person name="Halim A."/>
            <person name="Hossen Q.M.M."/>
            <person name="Hossain M.Z."/>
            <person name="Ahmed R."/>
            <person name="Khan M.M."/>
            <person name="Islam R."/>
            <person name="Rashid M.M."/>
            <person name="Khan S.A."/>
            <person name="Rahman M.S."/>
            <person name="Alam M."/>
            <person name="Yahiya A.S."/>
            <person name="Khan M.S."/>
            <person name="Azam M.S."/>
            <person name="Haque T."/>
            <person name="Lashkar M.Z.H."/>
            <person name="Akhand A.I."/>
            <person name="Morshed G."/>
            <person name="Roy S."/>
            <person name="Uddin K.S."/>
            <person name="Rabeya T."/>
            <person name="Hossain A.S."/>
            <person name="Chowdhury A."/>
            <person name="Snigdha A.R."/>
            <person name="Mortoza M.S."/>
            <person name="Matin S.A."/>
            <person name="Hoque S.M.E."/>
            <person name="Islam M.K."/>
            <person name="Roy D.K."/>
            <person name="Haider R."/>
            <person name="Moosa M.M."/>
            <person name="Elias S.M."/>
            <person name="Hasan A.M."/>
            <person name="Jahan S."/>
            <person name="Shafiuddin M."/>
            <person name="Mahmood N."/>
            <person name="Shommy N.S."/>
        </authorList>
    </citation>
    <scope>NUCLEOTIDE SEQUENCE</scope>
    <source>
        <tissue evidence="2">Whole seedlings</tissue>
    </source>
</reference>